<keyword evidence="6 9" id="KW-1133">Transmembrane helix</keyword>
<dbReference type="InterPro" id="IPR013057">
    <property type="entry name" value="AA_transpt_TM"/>
</dbReference>
<dbReference type="AlphaFoldDB" id="A0A9K3L0J5"/>
<dbReference type="OrthoDB" id="28208at2759"/>
<feature type="domain" description="Amino acid transporter transmembrane" evidence="10">
    <location>
        <begin position="51"/>
        <end position="416"/>
    </location>
</feature>
<evidence type="ECO:0000313" key="12">
    <source>
        <dbReference type="EMBL" id="KAG7359528.1"/>
    </source>
</evidence>
<dbReference type="EMBL" id="JAGRRH010000013">
    <property type="protein sequence ID" value="KAG7359528.1"/>
    <property type="molecule type" value="Genomic_DNA"/>
</dbReference>
<reference evidence="11" key="1">
    <citation type="journal article" date="2021" name="Sci. Rep.">
        <title>Diploid genomic architecture of Nitzschia inconspicua, an elite biomass production diatom.</title>
        <authorList>
            <person name="Oliver A."/>
            <person name="Podell S."/>
            <person name="Pinowska A."/>
            <person name="Traller J.C."/>
            <person name="Smith S.R."/>
            <person name="McClure R."/>
            <person name="Beliaev A."/>
            <person name="Bohutskyi P."/>
            <person name="Hill E.A."/>
            <person name="Rabines A."/>
            <person name="Zheng H."/>
            <person name="Allen L.Z."/>
            <person name="Kuo A."/>
            <person name="Grigoriev I.V."/>
            <person name="Allen A.E."/>
            <person name="Hazlebeck D."/>
            <person name="Allen E.E."/>
        </authorList>
    </citation>
    <scope>NUCLEOTIDE SEQUENCE</scope>
    <source>
        <strain evidence="11">Hildebrandi</strain>
    </source>
</reference>
<feature type="transmembrane region" description="Helical" evidence="9">
    <location>
        <begin position="366"/>
        <end position="383"/>
    </location>
</feature>
<gene>
    <name evidence="11" type="ORF">IV203_002712</name>
    <name evidence="12" type="ORF">IV203_034626</name>
</gene>
<keyword evidence="13" id="KW-1185">Reference proteome</keyword>
<feature type="transmembrane region" description="Helical" evidence="9">
    <location>
        <begin position="238"/>
        <end position="261"/>
    </location>
</feature>
<feature type="region of interest" description="Disordered" evidence="8">
    <location>
        <begin position="1"/>
        <end position="45"/>
    </location>
</feature>
<evidence type="ECO:0000256" key="3">
    <source>
        <dbReference type="ARBA" id="ARBA00022448"/>
    </source>
</evidence>
<sequence>MPTTDTLSSSTTTTHTAPKSPFFQPSEKSDYTQTPGGTVRRRVRDSTEVEHKSTIIGCSANLINAIVGSGIVGLPYAVKEAGFCAGVLLVILCGFLTEKSLRLLVETAKHAHVPSYETVTEAAFGKVGFLFVAINMFMMAYGAMLSYLMIVKDTFSDILGIAKEDLAARRALLVGISMLIMVPLSSQRDVADLVRTSRINVTFDFIMVCLVLYLADLPNTWKTFDWTHATTTHVDTMFVGLGVLSFAFVCQHSAFIIAGSLENPTRSRWSSVTHAAVGFAACLSLAMGAGGYIGFKENTQGNILNSLPQDSALANIARGFLGTTMLFVYPMESFVARHACVVLFFQGRTAHEGDDTSVLNRRDRRITLTFVLYLLAVIPAAIFENLGSVLAATGAVAGSCLSYIGPGLVYIGIHGERFLELSYSFFGHRYGFLGSHAELPATHVHCIEEHEVTPLYRETTKAGAIMSYGITDSWFLRQIKNVAWYLLGMPLWCTIASFGKKGLISHVTKMALQSPHPIRIGNVRFARTTAGGDTGIVLIKQEYEESDTSQEHDVDVLPVEPLSKDGNQRTSGGKVGAFPVPKNFRKGAVTMQKDLKRGNYQSINQRIGAVAKRQTEEEKLAIEDDPQQKPPATLDFVIAIFYIAFGAIAMAAGLLSIFIR</sequence>
<organism evidence="11 13">
    <name type="scientific">Nitzschia inconspicua</name>
    <dbReference type="NCBI Taxonomy" id="303405"/>
    <lineage>
        <taxon>Eukaryota</taxon>
        <taxon>Sar</taxon>
        <taxon>Stramenopiles</taxon>
        <taxon>Ochrophyta</taxon>
        <taxon>Bacillariophyta</taxon>
        <taxon>Bacillariophyceae</taxon>
        <taxon>Bacillariophycidae</taxon>
        <taxon>Bacillariales</taxon>
        <taxon>Bacillariaceae</taxon>
        <taxon>Nitzschia</taxon>
    </lineage>
</organism>
<feature type="transmembrane region" description="Helical" evidence="9">
    <location>
        <begin position="389"/>
        <end position="413"/>
    </location>
</feature>
<dbReference type="Pfam" id="PF01490">
    <property type="entry name" value="Aa_trans"/>
    <property type="match status" value="1"/>
</dbReference>
<feature type="transmembrane region" description="Helical" evidence="9">
    <location>
        <begin position="127"/>
        <end position="150"/>
    </location>
</feature>
<evidence type="ECO:0000259" key="10">
    <source>
        <dbReference type="Pfam" id="PF01490"/>
    </source>
</evidence>
<comment type="subcellular location">
    <subcellularLocation>
        <location evidence="1">Membrane</location>
        <topology evidence="1">Multi-pass membrane protein</topology>
    </subcellularLocation>
</comment>
<evidence type="ECO:0000313" key="13">
    <source>
        <dbReference type="Proteomes" id="UP000693970"/>
    </source>
</evidence>
<protein>
    <submittedName>
        <fullName evidence="11">Transmembrane amino acid transporter</fullName>
    </submittedName>
</protein>
<reference evidence="11" key="2">
    <citation type="submission" date="2021-04" db="EMBL/GenBank/DDBJ databases">
        <authorList>
            <person name="Podell S."/>
        </authorList>
    </citation>
    <scope>NUCLEOTIDE SEQUENCE</scope>
    <source>
        <strain evidence="11">Hildebrandi</strain>
    </source>
</reference>
<keyword evidence="4 9" id="KW-0812">Transmembrane</keyword>
<evidence type="ECO:0000313" key="11">
    <source>
        <dbReference type="EMBL" id="KAG7353357.1"/>
    </source>
</evidence>
<accession>A0A9K3L0J5</accession>
<feature type="transmembrane region" description="Helical" evidence="9">
    <location>
        <begin position="199"/>
        <end position="217"/>
    </location>
</feature>
<feature type="transmembrane region" description="Helical" evidence="9">
    <location>
        <begin position="636"/>
        <end position="659"/>
    </location>
</feature>
<name>A0A9K3L0J5_9STRA</name>
<evidence type="ECO:0000256" key="9">
    <source>
        <dbReference type="SAM" id="Phobius"/>
    </source>
</evidence>
<feature type="transmembrane region" description="Helical" evidence="9">
    <location>
        <begin position="171"/>
        <end position="187"/>
    </location>
</feature>
<evidence type="ECO:0000256" key="4">
    <source>
        <dbReference type="ARBA" id="ARBA00022692"/>
    </source>
</evidence>
<dbReference type="PANTHER" id="PTHR22950:SF458">
    <property type="entry name" value="SODIUM-COUPLED NEUTRAL AMINO ACID TRANSPORTER 11-RELATED"/>
    <property type="match status" value="1"/>
</dbReference>
<dbReference type="EMBL" id="JAGRRH010000016">
    <property type="protein sequence ID" value="KAG7353357.1"/>
    <property type="molecule type" value="Genomic_DNA"/>
</dbReference>
<keyword evidence="7 9" id="KW-0472">Membrane</keyword>
<feature type="transmembrane region" description="Helical" evidence="9">
    <location>
        <begin position="482"/>
        <end position="499"/>
    </location>
</feature>
<dbReference type="GO" id="GO:0016020">
    <property type="term" value="C:membrane"/>
    <property type="evidence" value="ECO:0007669"/>
    <property type="project" value="UniProtKB-SubCell"/>
</dbReference>
<feature type="transmembrane region" description="Helical" evidence="9">
    <location>
        <begin position="273"/>
        <end position="295"/>
    </location>
</feature>
<comment type="similarity">
    <text evidence="2">Belongs to the amino acid/polyamine transporter 2 family.</text>
</comment>
<dbReference type="PANTHER" id="PTHR22950">
    <property type="entry name" value="AMINO ACID TRANSPORTER"/>
    <property type="match status" value="1"/>
</dbReference>
<evidence type="ECO:0000256" key="5">
    <source>
        <dbReference type="ARBA" id="ARBA00022970"/>
    </source>
</evidence>
<evidence type="ECO:0000256" key="2">
    <source>
        <dbReference type="ARBA" id="ARBA00008066"/>
    </source>
</evidence>
<dbReference type="GO" id="GO:0015179">
    <property type="term" value="F:L-amino acid transmembrane transporter activity"/>
    <property type="evidence" value="ECO:0007669"/>
    <property type="project" value="TreeGrafter"/>
</dbReference>
<feature type="compositionally biased region" description="Low complexity" evidence="8">
    <location>
        <begin position="1"/>
        <end position="16"/>
    </location>
</feature>
<keyword evidence="3" id="KW-0813">Transport</keyword>
<dbReference type="Proteomes" id="UP000693970">
    <property type="component" value="Unassembled WGS sequence"/>
</dbReference>
<evidence type="ECO:0000256" key="1">
    <source>
        <dbReference type="ARBA" id="ARBA00004141"/>
    </source>
</evidence>
<proteinExistence type="inferred from homology"/>
<evidence type="ECO:0000256" key="6">
    <source>
        <dbReference type="ARBA" id="ARBA00022989"/>
    </source>
</evidence>
<comment type="caution">
    <text evidence="11">The sequence shown here is derived from an EMBL/GenBank/DDBJ whole genome shotgun (WGS) entry which is preliminary data.</text>
</comment>
<evidence type="ECO:0000256" key="8">
    <source>
        <dbReference type="SAM" id="MobiDB-lite"/>
    </source>
</evidence>
<keyword evidence="5" id="KW-0029">Amino-acid transport</keyword>
<evidence type="ECO:0000256" key="7">
    <source>
        <dbReference type="ARBA" id="ARBA00023136"/>
    </source>
</evidence>